<feature type="compositionally biased region" description="Low complexity" evidence="1">
    <location>
        <begin position="35"/>
        <end position="47"/>
    </location>
</feature>
<evidence type="ECO:0000313" key="3">
    <source>
        <dbReference type="Proteomes" id="UP001301958"/>
    </source>
</evidence>
<feature type="compositionally biased region" description="Polar residues" evidence="1">
    <location>
        <begin position="331"/>
        <end position="350"/>
    </location>
</feature>
<feature type="region of interest" description="Disordered" evidence="1">
    <location>
        <begin position="69"/>
        <end position="102"/>
    </location>
</feature>
<dbReference type="Proteomes" id="UP001301958">
    <property type="component" value="Unassembled WGS sequence"/>
</dbReference>
<feature type="compositionally biased region" description="Basic and acidic residues" evidence="1">
    <location>
        <begin position="13"/>
        <end position="32"/>
    </location>
</feature>
<dbReference type="AlphaFoldDB" id="A0AAN7GR45"/>
<proteinExistence type="predicted"/>
<feature type="region of interest" description="Disordered" evidence="1">
    <location>
        <begin position="157"/>
        <end position="185"/>
    </location>
</feature>
<comment type="caution">
    <text evidence="2">The sequence shown here is derived from an EMBL/GenBank/DDBJ whole genome shotgun (WGS) entry which is preliminary data.</text>
</comment>
<feature type="region of interest" description="Disordered" evidence="1">
    <location>
        <begin position="280"/>
        <end position="350"/>
    </location>
</feature>
<feature type="compositionally biased region" description="Low complexity" evidence="1">
    <location>
        <begin position="423"/>
        <end position="444"/>
    </location>
</feature>
<keyword evidence="3" id="KW-1185">Reference proteome</keyword>
<feature type="region of interest" description="Disordered" evidence="1">
    <location>
        <begin position="419"/>
        <end position="444"/>
    </location>
</feature>
<reference evidence="2" key="1">
    <citation type="journal article" date="2023" name="Mol. Phylogenet. Evol.">
        <title>Genome-scale phylogeny and comparative genomics of the fungal order Sordariales.</title>
        <authorList>
            <person name="Hensen N."/>
            <person name="Bonometti L."/>
            <person name="Westerberg I."/>
            <person name="Brannstrom I.O."/>
            <person name="Guillou S."/>
            <person name="Cros-Aarteil S."/>
            <person name="Calhoun S."/>
            <person name="Haridas S."/>
            <person name="Kuo A."/>
            <person name="Mondo S."/>
            <person name="Pangilinan J."/>
            <person name="Riley R."/>
            <person name="LaButti K."/>
            <person name="Andreopoulos B."/>
            <person name="Lipzen A."/>
            <person name="Chen C."/>
            <person name="Yan M."/>
            <person name="Daum C."/>
            <person name="Ng V."/>
            <person name="Clum A."/>
            <person name="Steindorff A."/>
            <person name="Ohm R.A."/>
            <person name="Martin F."/>
            <person name="Silar P."/>
            <person name="Natvig D.O."/>
            <person name="Lalanne C."/>
            <person name="Gautier V."/>
            <person name="Ament-Velasquez S.L."/>
            <person name="Kruys A."/>
            <person name="Hutchinson M.I."/>
            <person name="Powell A.J."/>
            <person name="Barry K."/>
            <person name="Miller A.N."/>
            <person name="Grigoriev I.V."/>
            <person name="Debuchy R."/>
            <person name="Gladieux P."/>
            <person name="Hiltunen Thoren M."/>
            <person name="Johannesson H."/>
        </authorList>
    </citation>
    <scope>NUCLEOTIDE SEQUENCE</scope>
    <source>
        <strain evidence="2">CBS 990.96</strain>
    </source>
</reference>
<accession>A0AAN7GR45</accession>
<evidence type="ECO:0000256" key="1">
    <source>
        <dbReference type="SAM" id="MobiDB-lite"/>
    </source>
</evidence>
<feature type="compositionally biased region" description="Low complexity" evidence="1">
    <location>
        <begin position="163"/>
        <end position="173"/>
    </location>
</feature>
<reference evidence="2" key="2">
    <citation type="submission" date="2023-05" db="EMBL/GenBank/DDBJ databases">
        <authorList>
            <consortium name="Lawrence Berkeley National Laboratory"/>
            <person name="Steindorff A."/>
            <person name="Hensen N."/>
            <person name="Bonometti L."/>
            <person name="Westerberg I."/>
            <person name="Brannstrom I.O."/>
            <person name="Guillou S."/>
            <person name="Cros-Aarteil S."/>
            <person name="Calhoun S."/>
            <person name="Haridas S."/>
            <person name="Kuo A."/>
            <person name="Mondo S."/>
            <person name="Pangilinan J."/>
            <person name="Riley R."/>
            <person name="Labutti K."/>
            <person name="Andreopoulos B."/>
            <person name="Lipzen A."/>
            <person name="Chen C."/>
            <person name="Yanf M."/>
            <person name="Daum C."/>
            <person name="Ng V."/>
            <person name="Clum A."/>
            <person name="Ohm R."/>
            <person name="Martin F."/>
            <person name="Silar P."/>
            <person name="Natvig D."/>
            <person name="Lalanne C."/>
            <person name="Gautier V."/>
            <person name="Ament-Velasquez S.L."/>
            <person name="Kruys A."/>
            <person name="Hutchinson M.I."/>
            <person name="Powell A.J."/>
            <person name="Barry K."/>
            <person name="Miller A.N."/>
            <person name="Grigoriev I.V."/>
            <person name="Debuchy R."/>
            <person name="Gladieux P."/>
            <person name="Thoren M.H."/>
            <person name="Johannesson H."/>
        </authorList>
    </citation>
    <scope>NUCLEOTIDE SEQUENCE</scope>
    <source>
        <strain evidence="2">CBS 990.96</strain>
    </source>
</reference>
<feature type="compositionally biased region" description="Basic and acidic residues" evidence="1">
    <location>
        <begin position="75"/>
        <end position="87"/>
    </location>
</feature>
<organism evidence="2 3">
    <name type="scientific">Podospora fimiseda</name>
    <dbReference type="NCBI Taxonomy" id="252190"/>
    <lineage>
        <taxon>Eukaryota</taxon>
        <taxon>Fungi</taxon>
        <taxon>Dikarya</taxon>
        <taxon>Ascomycota</taxon>
        <taxon>Pezizomycotina</taxon>
        <taxon>Sordariomycetes</taxon>
        <taxon>Sordariomycetidae</taxon>
        <taxon>Sordariales</taxon>
        <taxon>Podosporaceae</taxon>
        <taxon>Podospora</taxon>
    </lineage>
</organism>
<name>A0AAN7GR45_9PEZI</name>
<feature type="region of interest" description="Disordered" evidence="1">
    <location>
        <begin position="13"/>
        <end position="51"/>
    </location>
</feature>
<dbReference type="EMBL" id="MU865377">
    <property type="protein sequence ID" value="KAK4225001.1"/>
    <property type="molecule type" value="Genomic_DNA"/>
</dbReference>
<sequence length="714" mass="78536">MMFEVDWSDFGSERVGQRRARKGNDHEIKKQESNTITETTSIKTPTPEAKPALSLFGSIGLKRNSLSLRSKKKKDLPSIDVTKEDVKPKRRSLLSPRSATASTFSGTARSSILSNNSFTLPTTGPNEFSHGIPVKWEDPADRSSKESMMSKSTCITIPTLGPQSEESTTSQTTLDNKPVQSLDDASSCVMQKIERTYEENQTSAAADEPVRVATKILAESPNFQATAQSSSPTSTAGSFCIDKSVSNFISDWHKSIYTPHRPISSSTTDQKTQDKSVNEVLIPPNTNSPPQSPATPARSIKKGNYKTMPSPMRGNFRANSGASWKPPDNWKASSPLSGEPQTPKSANPKTTVMSETMYEATLEAMAIQREIKRVGFATPQVILARLTEDWGTAADPIVYKQLETEKKRWMLSAMHRLGKGSRSSFSTPAAATTPSAPSTPCTPCFPDLRGSPGIQVAQSVDGETKSPKPFLGSMKPFLKGPKVLSLYDSQSTTAYLAALHPNNTITHLAPLPLHNLLYPNIRPLYSAVTPSLSFSDNSYISVHSLSMPSLLAGQEVPRLLKGIRRCLASQGTLHMTLIDPSPASRSLGPRMREWLDQNLIINLESEFRCISPSRLFPKWLADARLCGEGSSVTRVKFPAIFHQHPDGSINGSQDGESPIETELQSVVGRMLWQEVWGKAVRGNSWWWEDPECIKECIEHGTFFEYFLIEAVKQD</sequence>
<gene>
    <name evidence="2" type="ORF">QBC38DRAFT_280556</name>
</gene>
<protein>
    <submittedName>
        <fullName evidence="2">Uncharacterized protein</fullName>
    </submittedName>
</protein>
<evidence type="ECO:0000313" key="2">
    <source>
        <dbReference type="EMBL" id="KAK4225001.1"/>
    </source>
</evidence>